<dbReference type="Gene3D" id="1.20.1290.10">
    <property type="entry name" value="AhpD-like"/>
    <property type="match status" value="1"/>
</dbReference>
<dbReference type="PANTHER" id="PTHR28180">
    <property type="entry name" value="CONSERVED MITOCHONDRIAL PROTEIN-RELATED"/>
    <property type="match status" value="1"/>
</dbReference>
<comment type="caution">
    <text evidence="1">The sequence shown here is derived from an EMBL/GenBank/DDBJ whole genome shotgun (WGS) entry which is preliminary data.</text>
</comment>
<organism evidence="1 2">
    <name type="scientific">Syncephalastrum racemosum</name>
    <name type="common">Filamentous fungus</name>
    <dbReference type="NCBI Taxonomy" id="13706"/>
    <lineage>
        <taxon>Eukaryota</taxon>
        <taxon>Fungi</taxon>
        <taxon>Fungi incertae sedis</taxon>
        <taxon>Mucoromycota</taxon>
        <taxon>Mucoromycotina</taxon>
        <taxon>Mucoromycetes</taxon>
        <taxon>Mucorales</taxon>
        <taxon>Syncephalastraceae</taxon>
        <taxon>Syncephalastrum</taxon>
    </lineage>
</organism>
<dbReference type="SUPFAM" id="SSF69118">
    <property type="entry name" value="AhpD-like"/>
    <property type="match status" value="1"/>
</dbReference>
<gene>
    <name evidence="1" type="ORF">BCR43DRAFT_346729</name>
</gene>
<evidence type="ECO:0000313" key="1">
    <source>
        <dbReference type="EMBL" id="ORY93798.1"/>
    </source>
</evidence>
<protein>
    <recommendedName>
        <fullName evidence="3">Carboxymuconolactone decarboxylase-like domain-containing protein</fullName>
    </recommendedName>
</protein>
<sequence>MNSKYSPENPAALLEKVRMAFVKTSFHSSFPRTLNSATALMEYAKEIGVADRLRHTSNIEARSAEDREIWNERGKAYFQKVYGGRALDLKRAIEEASPDHWSLVSYCYGHILSNTAYMDEIETQLAIIVALDVMSAGPQLSGHITGATLVGASNHQMHAARLLAYEVKMAVYQVEMERGPPRMGV</sequence>
<dbReference type="EMBL" id="MCGN01000008">
    <property type="protein sequence ID" value="ORY93798.1"/>
    <property type="molecule type" value="Genomic_DNA"/>
</dbReference>
<dbReference type="InterPro" id="IPR052999">
    <property type="entry name" value="PTS1_Protein"/>
</dbReference>
<accession>A0A1X2H5P7</accession>
<dbReference type="InParanoid" id="A0A1X2H5P7"/>
<name>A0A1X2H5P7_SYNRA</name>
<dbReference type="OrthoDB" id="5537330at2759"/>
<dbReference type="PANTHER" id="PTHR28180:SF2">
    <property type="entry name" value="PEROXISOMAL PROTEIN 2"/>
    <property type="match status" value="1"/>
</dbReference>
<evidence type="ECO:0000313" key="2">
    <source>
        <dbReference type="Proteomes" id="UP000242180"/>
    </source>
</evidence>
<dbReference type="Proteomes" id="UP000242180">
    <property type="component" value="Unassembled WGS sequence"/>
</dbReference>
<evidence type="ECO:0008006" key="3">
    <source>
        <dbReference type="Google" id="ProtNLM"/>
    </source>
</evidence>
<proteinExistence type="predicted"/>
<keyword evidence="2" id="KW-1185">Reference proteome</keyword>
<dbReference type="STRING" id="13706.A0A1X2H5P7"/>
<reference evidence="1 2" key="1">
    <citation type="submission" date="2016-07" db="EMBL/GenBank/DDBJ databases">
        <title>Pervasive Adenine N6-methylation of Active Genes in Fungi.</title>
        <authorList>
            <consortium name="DOE Joint Genome Institute"/>
            <person name="Mondo S.J."/>
            <person name="Dannebaum R.O."/>
            <person name="Kuo R.C."/>
            <person name="Labutti K."/>
            <person name="Haridas S."/>
            <person name="Kuo A."/>
            <person name="Salamov A."/>
            <person name="Ahrendt S.R."/>
            <person name="Lipzen A."/>
            <person name="Sullivan W."/>
            <person name="Andreopoulos W.B."/>
            <person name="Clum A."/>
            <person name="Lindquist E."/>
            <person name="Daum C."/>
            <person name="Ramamoorthy G.K."/>
            <person name="Gryganskyi A."/>
            <person name="Culley D."/>
            <person name="Magnuson J.K."/>
            <person name="James T.Y."/>
            <person name="O'Malley M.A."/>
            <person name="Stajich J.E."/>
            <person name="Spatafora J.W."/>
            <person name="Visel A."/>
            <person name="Grigoriev I.V."/>
        </authorList>
    </citation>
    <scope>NUCLEOTIDE SEQUENCE [LARGE SCALE GENOMIC DNA]</scope>
    <source>
        <strain evidence="1 2">NRRL 2496</strain>
    </source>
</reference>
<dbReference type="AlphaFoldDB" id="A0A1X2H5P7"/>
<dbReference type="InterPro" id="IPR029032">
    <property type="entry name" value="AhpD-like"/>
</dbReference>